<protein>
    <submittedName>
        <fullName evidence="8">Putative cytochrome p450 301a1</fullName>
    </submittedName>
</protein>
<dbReference type="Gene3D" id="1.10.630.10">
    <property type="entry name" value="Cytochrome P450"/>
    <property type="match status" value="1"/>
</dbReference>
<comment type="cofactor">
    <cofactor evidence="1">
        <name>heme</name>
        <dbReference type="ChEBI" id="CHEBI:30413"/>
    </cofactor>
</comment>
<dbReference type="PaxDb" id="67767-A0A0J7L1F1"/>
<dbReference type="Proteomes" id="UP000036403">
    <property type="component" value="Unassembled WGS sequence"/>
</dbReference>
<organism evidence="8 10">
    <name type="scientific">Lasius niger</name>
    <name type="common">Black garden ant</name>
    <dbReference type="NCBI Taxonomy" id="67767"/>
    <lineage>
        <taxon>Eukaryota</taxon>
        <taxon>Metazoa</taxon>
        <taxon>Ecdysozoa</taxon>
        <taxon>Arthropoda</taxon>
        <taxon>Hexapoda</taxon>
        <taxon>Insecta</taxon>
        <taxon>Pterygota</taxon>
        <taxon>Neoptera</taxon>
        <taxon>Endopterygota</taxon>
        <taxon>Hymenoptera</taxon>
        <taxon>Apocrita</taxon>
        <taxon>Aculeata</taxon>
        <taxon>Formicoidea</taxon>
        <taxon>Formicidae</taxon>
        <taxon>Formicinae</taxon>
        <taxon>Lasius</taxon>
        <taxon>Lasius</taxon>
    </lineage>
</organism>
<reference evidence="8 10" key="1">
    <citation type="submission" date="2015-04" db="EMBL/GenBank/DDBJ databases">
        <title>Lasius niger genome sequencing.</title>
        <authorList>
            <person name="Konorov E.A."/>
            <person name="Nikitin M.A."/>
            <person name="Kirill M.V."/>
            <person name="Chang P."/>
        </authorList>
    </citation>
    <scope>NUCLEOTIDE SEQUENCE [LARGE SCALE GENOMIC DNA]</scope>
    <source>
        <tissue evidence="8">Whole</tissue>
    </source>
</reference>
<dbReference type="PANTHER" id="PTHR24279">
    <property type="entry name" value="CYTOCHROME P450"/>
    <property type="match status" value="1"/>
</dbReference>
<dbReference type="EMBL" id="LBMM01001442">
    <property type="protein sequence ID" value="KMQ96317.1"/>
    <property type="molecule type" value="Genomic_DNA"/>
</dbReference>
<evidence type="ECO:0000256" key="4">
    <source>
        <dbReference type="ARBA" id="ARBA00022723"/>
    </source>
</evidence>
<evidence type="ECO:0000313" key="10">
    <source>
        <dbReference type="Proteomes" id="UP000036403"/>
    </source>
</evidence>
<evidence type="ECO:0000313" key="9">
    <source>
        <dbReference type="EMBL" id="KMQ96317.1"/>
    </source>
</evidence>
<comment type="similarity">
    <text evidence="2">Belongs to the cytochrome P450 family.</text>
</comment>
<dbReference type="GO" id="GO:0016705">
    <property type="term" value="F:oxidoreductase activity, acting on paired donors, with incorporation or reduction of molecular oxygen"/>
    <property type="evidence" value="ECO:0007669"/>
    <property type="project" value="InterPro"/>
</dbReference>
<dbReference type="STRING" id="67767.A0A0J7L1F1"/>
<keyword evidence="7" id="KW-0503">Monooxygenase</keyword>
<dbReference type="InterPro" id="IPR001128">
    <property type="entry name" value="Cyt_P450"/>
</dbReference>
<keyword evidence="6" id="KW-0408">Iron</keyword>
<evidence type="ECO:0000256" key="5">
    <source>
        <dbReference type="ARBA" id="ARBA00023002"/>
    </source>
</evidence>
<dbReference type="GO" id="GO:0004497">
    <property type="term" value="F:monooxygenase activity"/>
    <property type="evidence" value="ECO:0007669"/>
    <property type="project" value="UniProtKB-KW"/>
</dbReference>
<evidence type="ECO:0000256" key="7">
    <source>
        <dbReference type="ARBA" id="ARBA00023033"/>
    </source>
</evidence>
<dbReference type="GO" id="GO:0020037">
    <property type="term" value="F:heme binding"/>
    <property type="evidence" value="ECO:0007669"/>
    <property type="project" value="InterPro"/>
</dbReference>
<evidence type="ECO:0000256" key="2">
    <source>
        <dbReference type="ARBA" id="ARBA00010617"/>
    </source>
</evidence>
<keyword evidence="5" id="KW-0560">Oxidoreductase</keyword>
<evidence type="ECO:0000256" key="1">
    <source>
        <dbReference type="ARBA" id="ARBA00001971"/>
    </source>
</evidence>
<evidence type="ECO:0000313" key="8">
    <source>
        <dbReference type="EMBL" id="KMQ96314.1"/>
    </source>
</evidence>
<dbReference type="EMBL" id="LBMM01001442">
    <property type="protein sequence ID" value="KMQ96314.1"/>
    <property type="molecule type" value="Genomic_DNA"/>
</dbReference>
<gene>
    <name evidence="8" type="ORF">RF55_3407</name>
    <name evidence="9" type="ORF">RF55_3410</name>
</gene>
<evidence type="ECO:0000256" key="6">
    <source>
        <dbReference type="ARBA" id="ARBA00023004"/>
    </source>
</evidence>
<keyword evidence="10" id="KW-1185">Reference proteome</keyword>
<dbReference type="AlphaFoldDB" id="A0A0J7L1F1"/>
<dbReference type="SUPFAM" id="SSF48264">
    <property type="entry name" value="Cytochrome P450"/>
    <property type="match status" value="1"/>
</dbReference>
<comment type="caution">
    <text evidence="8">The sequence shown here is derived from an EMBL/GenBank/DDBJ whole genome shotgun (WGS) entry which is preliminary data.</text>
</comment>
<dbReference type="GO" id="GO:0005506">
    <property type="term" value="F:iron ion binding"/>
    <property type="evidence" value="ECO:0007669"/>
    <property type="project" value="InterPro"/>
</dbReference>
<accession>A0A0J7L1F1</accession>
<dbReference type="InterPro" id="IPR036396">
    <property type="entry name" value="Cyt_P450_sf"/>
</dbReference>
<keyword evidence="3" id="KW-0349">Heme</keyword>
<name>A0A0J7L1F1_LASNI</name>
<dbReference type="OrthoDB" id="3945418at2759"/>
<sequence>MFYDEYGKIVRLSGLIGRPDLLFVYDADEIEKVYRQEGPTPFRPAMPCLVRYKSIVRKDFFGELPGVVGVHGEQWKEFRTRVQKPVLQPQTIRKYITPIEIVTGDFIRRIEKIQGHDGELPGDFDNEIHKWALECIGRVALDVRLGCLGEALSPDSEPQKIIDAAKFALRNVAALELKAPYWRYVPTPLWSRYVRNMNYFIEICMKYIDAAMVRLKNKKAMDENDLSLVERILAKETDPKIAYIFALDLILVGIDTASSAMLQIVITL</sequence>
<keyword evidence="4" id="KW-0479">Metal-binding</keyword>
<proteinExistence type="inferred from homology"/>
<dbReference type="Pfam" id="PF00067">
    <property type="entry name" value="p450"/>
    <property type="match status" value="1"/>
</dbReference>
<dbReference type="InterPro" id="IPR050479">
    <property type="entry name" value="CYP11_CYP27_families"/>
</dbReference>
<evidence type="ECO:0000256" key="3">
    <source>
        <dbReference type="ARBA" id="ARBA00022617"/>
    </source>
</evidence>
<dbReference type="PANTHER" id="PTHR24279:SF120">
    <property type="entry name" value="CYTOCHROME P450"/>
    <property type="match status" value="1"/>
</dbReference>